<dbReference type="Pfam" id="PF16694">
    <property type="entry name" value="Cytochrome_P460"/>
    <property type="match status" value="1"/>
</dbReference>
<reference evidence="3" key="1">
    <citation type="submission" date="2022-01" db="EMBL/GenBank/DDBJ databases">
        <title>Whole genome-based taxonomy of the Shewanellaceae.</title>
        <authorList>
            <person name="Martin-Rodriguez A.J."/>
        </authorList>
    </citation>
    <scope>NUCLEOTIDE SEQUENCE</scope>
    <source>
        <strain evidence="3">DSM 16422</strain>
    </source>
</reference>
<dbReference type="CDD" id="cd20716">
    <property type="entry name" value="cyt_P460_fam"/>
    <property type="match status" value="1"/>
</dbReference>
<dbReference type="AlphaFoldDB" id="A0A9X2CI40"/>
<evidence type="ECO:0000259" key="2">
    <source>
        <dbReference type="Pfam" id="PF16694"/>
    </source>
</evidence>
<feature type="chain" id="PRO_5040840856" evidence="1">
    <location>
        <begin position="26"/>
        <end position="200"/>
    </location>
</feature>
<evidence type="ECO:0000313" key="3">
    <source>
        <dbReference type="EMBL" id="MCL1144183.1"/>
    </source>
</evidence>
<proteinExistence type="predicted"/>
<dbReference type="Gene3D" id="3.50.70.20">
    <property type="entry name" value="Cytochrome P460"/>
    <property type="match status" value="1"/>
</dbReference>
<name>A0A9X2CI40_9GAMM</name>
<dbReference type="Proteomes" id="UP001139333">
    <property type="component" value="Unassembled WGS sequence"/>
</dbReference>
<evidence type="ECO:0000313" key="4">
    <source>
        <dbReference type="Proteomes" id="UP001139333"/>
    </source>
</evidence>
<dbReference type="InterPro" id="IPR032033">
    <property type="entry name" value="Cytochrome_P460"/>
</dbReference>
<protein>
    <submittedName>
        <fullName evidence="3">Cytochrome P460 family protein</fullName>
    </submittedName>
</protein>
<keyword evidence="4" id="KW-1185">Reference proteome</keyword>
<comment type="caution">
    <text evidence="3">The sequence shown here is derived from an EMBL/GenBank/DDBJ whole genome shotgun (WGS) entry which is preliminary data.</text>
</comment>
<dbReference type="EMBL" id="JAKIKP010000016">
    <property type="protein sequence ID" value="MCL1144183.1"/>
    <property type="molecule type" value="Genomic_DNA"/>
</dbReference>
<dbReference type="RefSeq" id="WP_248996850.1">
    <property type="nucleotide sequence ID" value="NZ_JAKIKP010000016.1"/>
</dbReference>
<feature type="signal peptide" evidence="1">
    <location>
        <begin position="1"/>
        <end position="25"/>
    </location>
</feature>
<gene>
    <name evidence="3" type="ORF">L2672_16010</name>
</gene>
<feature type="domain" description="Cytochrome P460" evidence="2">
    <location>
        <begin position="107"/>
        <end position="192"/>
    </location>
</feature>
<accession>A0A9X2CI40</accession>
<evidence type="ECO:0000256" key="1">
    <source>
        <dbReference type="SAM" id="SignalP"/>
    </source>
</evidence>
<organism evidence="3 4">
    <name type="scientific">Shewanella gaetbuli</name>
    <dbReference type="NCBI Taxonomy" id="220752"/>
    <lineage>
        <taxon>Bacteria</taxon>
        <taxon>Pseudomonadati</taxon>
        <taxon>Pseudomonadota</taxon>
        <taxon>Gammaproteobacteria</taxon>
        <taxon>Alteromonadales</taxon>
        <taxon>Shewanellaceae</taxon>
        <taxon>Shewanella</taxon>
    </lineage>
</organism>
<dbReference type="InterPro" id="IPR038142">
    <property type="entry name" value="Cytochrome_P460_sp"/>
</dbReference>
<sequence>MKPIITTALSAIVYTLLAFSSVSNAAEPSSNTPYEVPSFDFLHKHIPSSENYQKQWHRMTGFEHSGLHWGLFVVIYTDIGQNVYKHNFLQYSAWFDDPDDEENEPHYQQYPVGTQFIKENYTMHNGKPGDAHSVTIMIKRQPGYNPKGGDWEYMQFNSQGETIIQGSGVEENVNQLCANCHEKIAERDYIFSNIFSGASQ</sequence>
<keyword evidence="1" id="KW-0732">Signal</keyword>